<dbReference type="InterPro" id="IPR015915">
    <property type="entry name" value="Kelch-typ_b-propeller"/>
</dbReference>
<dbReference type="EMBL" id="JADFTS010000002">
    <property type="protein sequence ID" value="KAF9621197.1"/>
    <property type="molecule type" value="Genomic_DNA"/>
</dbReference>
<evidence type="ECO:0000313" key="3">
    <source>
        <dbReference type="Proteomes" id="UP000631114"/>
    </source>
</evidence>
<comment type="caution">
    <text evidence="2">The sequence shown here is derived from an EMBL/GenBank/DDBJ whole genome shotgun (WGS) entry which is preliminary data.</text>
</comment>
<accession>A0A835IRY6</accession>
<dbReference type="InterPro" id="IPR050796">
    <property type="entry name" value="SCF_F-box_component"/>
</dbReference>
<dbReference type="InterPro" id="IPR001810">
    <property type="entry name" value="F-box_dom"/>
</dbReference>
<proteinExistence type="predicted"/>
<keyword evidence="3" id="KW-1185">Reference proteome</keyword>
<evidence type="ECO:0000259" key="1">
    <source>
        <dbReference type="PROSITE" id="PS50181"/>
    </source>
</evidence>
<dbReference type="SUPFAM" id="SSF50965">
    <property type="entry name" value="Galactose oxidase, central domain"/>
    <property type="match status" value="1"/>
</dbReference>
<dbReference type="Pfam" id="PF00646">
    <property type="entry name" value="F-box"/>
    <property type="match status" value="1"/>
</dbReference>
<dbReference type="Proteomes" id="UP000631114">
    <property type="component" value="Unassembled WGS sequence"/>
</dbReference>
<dbReference type="Gene3D" id="1.20.1280.50">
    <property type="match status" value="1"/>
</dbReference>
<name>A0A835IRY6_9MAGN</name>
<feature type="domain" description="F-box" evidence="1">
    <location>
        <begin position="17"/>
        <end position="63"/>
    </location>
</feature>
<organism evidence="2 3">
    <name type="scientific">Coptis chinensis</name>
    <dbReference type="NCBI Taxonomy" id="261450"/>
    <lineage>
        <taxon>Eukaryota</taxon>
        <taxon>Viridiplantae</taxon>
        <taxon>Streptophyta</taxon>
        <taxon>Embryophyta</taxon>
        <taxon>Tracheophyta</taxon>
        <taxon>Spermatophyta</taxon>
        <taxon>Magnoliopsida</taxon>
        <taxon>Ranunculales</taxon>
        <taxon>Ranunculaceae</taxon>
        <taxon>Coptidoideae</taxon>
        <taxon>Coptis</taxon>
    </lineage>
</organism>
<dbReference type="InterPro" id="IPR011043">
    <property type="entry name" value="Gal_Oxase/kelch_b-propeller"/>
</dbReference>
<evidence type="ECO:0000313" key="2">
    <source>
        <dbReference type="EMBL" id="KAF9621197.1"/>
    </source>
</evidence>
<dbReference type="AlphaFoldDB" id="A0A835IRY6"/>
<gene>
    <name evidence="2" type="ORF">IFM89_016691</name>
</gene>
<dbReference type="InterPro" id="IPR036047">
    <property type="entry name" value="F-box-like_dom_sf"/>
</dbReference>
<dbReference type="PROSITE" id="PS50181">
    <property type="entry name" value="FBOX"/>
    <property type="match status" value="1"/>
</dbReference>
<protein>
    <recommendedName>
        <fullName evidence="1">F-box domain-containing protein</fullName>
    </recommendedName>
</protein>
<dbReference type="SMART" id="SM00256">
    <property type="entry name" value="FBOX"/>
    <property type="match status" value="1"/>
</dbReference>
<dbReference type="Gene3D" id="2.120.10.80">
    <property type="entry name" value="Kelch-type beta propeller"/>
    <property type="match status" value="1"/>
</dbReference>
<reference evidence="2 3" key="1">
    <citation type="submission" date="2020-10" db="EMBL/GenBank/DDBJ databases">
        <title>The Coptis chinensis genome and diversification of protoberbering-type alkaloids.</title>
        <authorList>
            <person name="Wang B."/>
            <person name="Shu S."/>
            <person name="Song C."/>
            <person name="Liu Y."/>
        </authorList>
    </citation>
    <scope>NUCLEOTIDE SEQUENCE [LARGE SCALE GENOMIC DNA]</scope>
    <source>
        <strain evidence="2">HL-2020</strain>
        <tissue evidence="2">Leaf</tissue>
    </source>
</reference>
<dbReference type="PANTHER" id="PTHR31672:SF12">
    <property type="entry name" value="F-BOX DOMAIN-CONTAINING PROTEIN"/>
    <property type="match status" value="1"/>
</dbReference>
<dbReference type="PANTHER" id="PTHR31672">
    <property type="entry name" value="BNACNNG10540D PROTEIN"/>
    <property type="match status" value="1"/>
</dbReference>
<dbReference type="OrthoDB" id="1703411at2759"/>
<sequence length="364" mass="41158">MVRPLRTCASSSPLMDSQIWRQLPQELIEHILVFLPLKTFFNLRSTCKRFYSLLFSPSFISKHSSLYSLTNNTENTPSPSPSPAPFSSFLLLSHPQFQQHFPLYDSIHNHWRMLSLPLSNGSLSSLASHLVSASNGLLCLSLRSSSSFLVCNLLARSSRIISYPILPFAFESVTLIPTANGYKIFVLSSGSSLNSVYVYDSRGLHGPDSQAFSIVGFDLESGNWRDSTEELPGNGELTFARLVSNACEGKLYMIGGIGRHGISRSMKLWGLRGGETGREWMEIGSLPEMMCKKFMSICYHNYQHVYCFYHEGAICVCCYTWPEVLCYKISRQTWHWLPKCPSLPDKWSCGFKWFSFVPNLYALV</sequence>
<dbReference type="SUPFAM" id="SSF81383">
    <property type="entry name" value="F-box domain"/>
    <property type="match status" value="1"/>
</dbReference>